<feature type="domain" description="DUF4806" evidence="2">
    <location>
        <begin position="298"/>
        <end position="385"/>
    </location>
</feature>
<reference evidence="3" key="1">
    <citation type="submission" date="2021-12" db="EMBL/GenBank/DDBJ databases">
        <authorList>
            <person name="King R."/>
        </authorList>
    </citation>
    <scope>NUCLEOTIDE SEQUENCE</scope>
</reference>
<dbReference type="InterPro" id="IPR032071">
    <property type="entry name" value="DUF4806"/>
</dbReference>
<evidence type="ECO:0000256" key="1">
    <source>
        <dbReference type="SAM" id="MobiDB-lite"/>
    </source>
</evidence>
<keyword evidence="4" id="KW-1185">Reference proteome</keyword>
<dbReference type="AlphaFoldDB" id="A0A9P0A1U7"/>
<proteinExistence type="predicted"/>
<evidence type="ECO:0000259" key="2">
    <source>
        <dbReference type="Pfam" id="PF16064"/>
    </source>
</evidence>
<feature type="region of interest" description="Disordered" evidence="1">
    <location>
        <begin position="433"/>
        <end position="530"/>
    </location>
</feature>
<feature type="compositionally biased region" description="Acidic residues" evidence="1">
    <location>
        <begin position="509"/>
        <end position="530"/>
    </location>
</feature>
<feature type="compositionally biased region" description="Acidic residues" evidence="1">
    <location>
        <begin position="433"/>
        <end position="452"/>
    </location>
</feature>
<dbReference type="Pfam" id="PF16064">
    <property type="entry name" value="DUF4806"/>
    <property type="match status" value="1"/>
</dbReference>
<evidence type="ECO:0000313" key="3">
    <source>
        <dbReference type="EMBL" id="CAH0384530.1"/>
    </source>
</evidence>
<feature type="compositionally biased region" description="Basic and acidic residues" evidence="1">
    <location>
        <begin position="86"/>
        <end position="99"/>
    </location>
</feature>
<feature type="compositionally biased region" description="Polar residues" evidence="1">
    <location>
        <begin position="197"/>
        <end position="206"/>
    </location>
</feature>
<feature type="compositionally biased region" description="Low complexity" evidence="1">
    <location>
        <begin position="139"/>
        <end position="163"/>
    </location>
</feature>
<organism evidence="3 4">
    <name type="scientific">Bemisia tabaci</name>
    <name type="common">Sweetpotato whitefly</name>
    <name type="synonym">Aleurodes tabaci</name>
    <dbReference type="NCBI Taxonomy" id="7038"/>
    <lineage>
        <taxon>Eukaryota</taxon>
        <taxon>Metazoa</taxon>
        <taxon>Ecdysozoa</taxon>
        <taxon>Arthropoda</taxon>
        <taxon>Hexapoda</taxon>
        <taxon>Insecta</taxon>
        <taxon>Pterygota</taxon>
        <taxon>Neoptera</taxon>
        <taxon>Paraneoptera</taxon>
        <taxon>Hemiptera</taxon>
        <taxon>Sternorrhyncha</taxon>
        <taxon>Aleyrodoidea</taxon>
        <taxon>Aleyrodidae</taxon>
        <taxon>Aleyrodinae</taxon>
        <taxon>Bemisia</taxon>
    </lineage>
</organism>
<feature type="compositionally biased region" description="Basic and acidic residues" evidence="1">
    <location>
        <begin position="184"/>
        <end position="195"/>
    </location>
</feature>
<dbReference type="Proteomes" id="UP001152759">
    <property type="component" value="Chromosome 2"/>
</dbReference>
<feature type="non-terminal residue" evidence="3">
    <location>
        <position position="1"/>
    </location>
</feature>
<evidence type="ECO:0000313" key="4">
    <source>
        <dbReference type="Proteomes" id="UP001152759"/>
    </source>
</evidence>
<name>A0A9P0A1U7_BEMTA</name>
<gene>
    <name evidence="3" type="ORF">BEMITA_LOCUS3844</name>
</gene>
<feature type="compositionally biased region" description="Basic and acidic residues" evidence="1">
    <location>
        <begin position="484"/>
        <end position="500"/>
    </location>
</feature>
<dbReference type="EMBL" id="OU963863">
    <property type="protein sequence ID" value="CAH0384530.1"/>
    <property type="molecule type" value="Genomic_DNA"/>
</dbReference>
<feature type="region of interest" description="Disordered" evidence="1">
    <location>
        <begin position="86"/>
        <end position="214"/>
    </location>
</feature>
<protein>
    <recommendedName>
        <fullName evidence="2">DUF4806 domain-containing protein</fullName>
    </recommendedName>
</protein>
<sequence length="530" mass="59794">EISWALVKICETDEYDAIPKSWLEPNAKKCIYPDPDCHSKKELESLAKGGARPMDLKGWLHYNVEVIVPSYSDFKKAVEDMIRKTKDKKLADESASERLSKKRKRKTPLPFEEISTKMTTPIKESEQKPTKTNTIGATSQSRSDIKSSSSTGGHNNSTNSNVSKLSEQPKSKPKQTRDTAGPSKQEEPVIKKPKETLGQQVSNKPKPTTDKEEVRLIKIPKGVLPNLTGAKEDESAITLLKQLSRTVAANEKKAEKRHGELMNKLSQMEVGKATTTSNGVPAKRVIEQSHVCPEILEELPLSRSKQIRKVNETLQSAEERDKYIATLIKLRLKKALMYPNHTGRAVLGQLIDKAKASIFSWDGKKRHGTQKIPFKNLNFYTIILEVVKFHHWPLEIDEGSLKYSLGQWFSQTALSFAQSGSQKNDSKVVIIESDEDNETVDDNEENNEENNDEEKNNEENNEENDTNKENNEENDTTENTLENTEERSENQRKNEEDISRDVPPVLSTQEEEEDEGSSSSDESEEGLVSD</sequence>
<accession>A0A9P0A1U7</accession>